<gene>
    <name evidence="1" type="ORF">GCM10023161_25260</name>
</gene>
<organism evidence="1 2">
    <name type="scientific">Mycobacterium paraffinicum</name>
    <dbReference type="NCBI Taxonomy" id="53378"/>
    <lineage>
        <taxon>Bacteria</taxon>
        <taxon>Bacillati</taxon>
        <taxon>Actinomycetota</taxon>
        <taxon>Actinomycetes</taxon>
        <taxon>Mycobacteriales</taxon>
        <taxon>Mycobacteriaceae</taxon>
        <taxon>Mycobacterium</taxon>
    </lineage>
</organism>
<proteinExistence type="predicted"/>
<dbReference type="InterPro" id="IPR023213">
    <property type="entry name" value="CAT-like_dom_sf"/>
</dbReference>
<comment type="caution">
    <text evidence="1">The sequence shown here is derived from an EMBL/GenBank/DDBJ whole genome shotgun (WGS) entry which is preliminary data.</text>
</comment>
<dbReference type="Proteomes" id="UP001501417">
    <property type="component" value="Unassembled WGS sequence"/>
</dbReference>
<dbReference type="Gene3D" id="3.30.559.10">
    <property type="entry name" value="Chloramphenicol acetyltransferase-like domain"/>
    <property type="match status" value="1"/>
</dbReference>
<evidence type="ECO:0000313" key="1">
    <source>
        <dbReference type="EMBL" id="GAA4541995.1"/>
    </source>
</evidence>
<name>A0ABP8RLT9_9MYCO</name>
<evidence type="ECO:0008006" key="3">
    <source>
        <dbReference type="Google" id="ProtNLM"/>
    </source>
</evidence>
<reference evidence="2" key="1">
    <citation type="journal article" date="2019" name="Int. J. Syst. Evol. Microbiol.">
        <title>The Global Catalogue of Microorganisms (GCM) 10K type strain sequencing project: providing services to taxonomists for standard genome sequencing and annotation.</title>
        <authorList>
            <consortium name="The Broad Institute Genomics Platform"/>
            <consortium name="The Broad Institute Genome Sequencing Center for Infectious Disease"/>
            <person name="Wu L."/>
            <person name="Ma J."/>
        </authorList>
    </citation>
    <scope>NUCLEOTIDE SEQUENCE [LARGE SCALE GENOMIC DNA]</scope>
    <source>
        <strain evidence="2">JCM 17782</strain>
    </source>
</reference>
<keyword evidence="2" id="KW-1185">Reference proteome</keyword>
<sequence>MRGGGGFASSDFELVRLSQQDIDELERQYRIADILPPTPLQQGLHFLTSTAHGRDDVYAVQLDITLSGALDQQRLCDAVRMVVIRRPNLAARFCEGVWRAGADTDSWLMGRKVHVPVSGVSSGGWGLLHG</sequence>
<dbReference type="SUPFAM" id="SSF52777">
    <property type="entry name" value="CoA-dependent acyltransferases"/>
    <property type="match status" value="1"/>
</dbReference>
<protein>
    <recommendedName>
        <fullName evidence="3">Condensation domain-containing protein</fullName>
    </recommendedName>
</protein>
<accession>A0ABP8RLT9</accession>
<dbReference type="EMBL" id="BAABGF010000030">
    <property type="protein sequence ID" value="GAA4541995.1"/>
    <property type="molecule type" value="Genomic_DNA"/>
</dbReference>
<evidence type="ECO:0000313" key="2">
    <source>
        <dbReference type="Proteomes" id="UP001501417"/>
    </source>
</evidence>